<name>A0ABQ7TDD7_PHRPL</name>
<dbReference type="CDD" id="cd00033">
    <property type="entry name" value="CCP"/>
    <property type="match status" value="1"/>
</dbReference>
<dbReference type="InterPro" id="IPR056619">
    <property type="entry name" value="C8-3_MUC4"/>
</dbReference>
<evidence type="ECO:0000256" key="2">
    <source>
        <dbReference type="ARBA" id="ARBA00022692"/>
    </source>
</evidence>
<comment type="caution">
    <text evidence="6">Lacks conserved residue(s) required for the propagation of feature annotation.</text>
</comment>
<sequence length="307" mass="33387">MQENSSDVVEIRIQEHSDQLEILLNQKPLNFSEQTWMDLKGLFLSATPGKKATVMFSSGAGAEVSSQPGRVLSVTLLLPEEFLNHTQGLFGMMNGDPRDDLAFRNGTTLDASRSSPEQLLAFGADWAIRNESSLFTYDTQDLLVTFFYGPKHNSSFVPEFSPSEDPSDPLVLEMAVLCQSDPFCRFDVLTTRDLAVGNGTRLSHLSYRHLKERLQPVVSCSWVAPPMNGSKNGTNYLAGSTVHFRCDPGFSLAGSTARVCQDNGIWSGLPASCLPNIGTRWAPGPFASAPCIVLSFLSLAVALGTMA</sequence>
<dbReference type="InterPro" id="IPR035976">
    <property type="entry name" value="Sushi/SCR/CCP_sf"/>
</dbReference>
<comment type="caution">
    <text evidence="9">The sequence shown here is derived from an EMBL/GenBank/DDBJ whole genome shotgun (WGS) entry which is preliminary data.</text>
</comment>
<comment type="subcellular location">
    <subcellularLocation>
        <location evidence="1">Membrane</location>
    </subcellularLocation>
</comment>
<evidence type="ECO:0000256" key="3">
    <source>
        <dbReference type="ARBA" id="ARBA00022989"/>
    </source>
</evidence>
<keyword evidence="10" id="KW-1185">Reference proteome</keyword>
<evidence type="ECO:0008006" key="11">
    <source>
        <dbReference type="Google" id="ProtNLM"/>
    </source>
</evidence>
<dbReference type="PROSITE" id="PS50923">
    <property type="entry name" value="SUSHI"/>
    <property type="match status" value="1"/>
</dbReference>
<evidence type="ECO:0000256" key="6">
    <source>
        <dbReference type="PROSITE-ProRule" id="PRU00302"/>
    </source>
</evidence>
<dbReference type="SMART" id="SM00032">
    <property type="entry name" value="CCP"/>
    <property type="match status" value="1"/>
</dbReference>
<evidence type="ECO:0000259" key="7">
    <source>
        <dbReference type="PROSITE" id="PS50923"/>
    </source>
</evidence>
<keyword evidence="4" id="KW-0472">Membrane</keyword>
<protein>
    <recommendedName>
        <fullName evidence="11">Sushi domain-containing protein 2</fullName>
    </recommendedName>
</protein>
<organism evidence="9 10">
    <name type="scientific">Phrynosoma platyrhinos</name>
    <name type="common">Desert horned lizard</name>
    <dbReference type="NCBI Taxonomy" id="52577"/>
    <lineage>
        <taxon>Eukaryota</taxon>
        <taxon>Metazoa</taxon>
        <taxon>Chordata</taxon>
        <taxon>Craniata</taxon>
        <taxon>Vertebrata</taxon>
        <taxon>Euteleostomi</taxon>
        <taxon>Lepidosauria</taxon>
        <taxon>Squamata</taxon>
        <taxon>Bifurcata</taxon>
        <taxon>Unidentata</taxon>
        <taxon>Episquamata</taxon>
        <taxon>Toxicofera</taxon>
        <taxon>Iguania</taxon>
        <taxon>Phrynosomatidae</taxon>
        <taxon>Phrynosomatinae</taxon>
        <taxon>Phrynosoma</taxon>
    </lineage>
</organism>
<evidence type="ECO:0000256" key="4">
    <source>
        <dbReference type="ARBA" id="ARBA00023136"/>
    </source>
</evidence>
<evidence type="ECO:0000256" key="5">
    <source>
        <dbReference type="ARBA" id="ARBA00023157"/>
    </source>
</evidence>
<dbReference type="Pfam" id="PF23263">
    <property type="entry name" value="C8-3_MUC4"/>
    <property type="match status" value="1"/>
</dbReference>
<dbReference type="Gene3D" id="2.10.70.10">
    <property type="entry name" value="Complement Module, domain 1"/>
    <property type="match status" value="1"/>
</dbReference>
<keyword evidence="6" id="KW-0768">Sushi</keyword>
<proteinExistence type="predicted"/>
<evidence type="ECO:0000313" key="9">
    <source>
        <dbReference type="EMBL" id="KAH0627745.1"/>
    </source>
</evidence>
<dbReference type="InterPro" id="IPR051495">
    <property type="entry name" value="Epithelial_Barrier/Signaling"/>
</dbReference>
<dbReference type="InterPro" id="IPR000436">
    <property type="entry name" value="Sushi_SCR_CCP_dom"/>
</dbReference>
<keyword evidence="3" id="KW-1133">Transmembrane helix</keyword>
<gene>
    <name evidence="9" type="ORF">JD844_003886</name>
</gene>
<dbReference type="PROSITE" id="PS51233">
    <property type="entry name" value="VWFD"/>
    <property type="match status" value="1"/>
</dbReference>
<evidence type="ECO:0000256" key="1">
    <source>
        <dbReference type="ARBA" id="ARBA00004370"/>
    </source>
</evidence>
<dbReference type="PANTHER" id="PTHR13802:SF63">
    <property type="entry name" value="SUSHI DOMAIN-CONTAINING PROTEIN 2"/>
    <property type="match status" value="1"/>
</dbReference>
<feature type="domain" description="Sushi" evidence="7">
    <location>
        <begin position="218"/>
        <end position="275"/>
    </location>
</feature>
<dbReference type="Proteomes" id="UP000826234">
    <property type="component" value="Unassembled WGS sequence"/>
</dbReference>
<dbReference type="SUPFAM" id="SSF57535">
    <property type="entry name" value="Complement control module/SCR domain"/>
    <property type="match status" value="1"/>
</dbReference>
<keyword evidence="2" id="KW-0812">Transmembrane</keyword>
<accession>A0ABQ7TDD7</accession>
<dbReference type="InterPro" id="IPR001846">
    <property type="entry name" value="VWF_type-D"/>
</dbReference>
<dbReference type="Pfam" id="PF00084">
    <property type="entry name" value="Sushi"/>
    <property type="match status" value="1"/>
</dbReference>
<feature type="disulfide bond" evidence="6">
    <location>
        <begin position="246"/>
        <end position="273"/>
    </location>
</feature>
<evidence type="ECO:0000313" key="10">
    <source>
        <dbReference type="Proteomes" id="UP000826234"/>
    </source>
</evidence>
<reference evidence="9 10" key="1">
    <citation type="journal article" date="2022" name="Gigascience">
        <title>A chromosome-level genome assembly and annotation of the desert horned lizard, Phrynosoma platyrhinos, provides insight into chromosomal rearrangements among reptiles.</title>
        <authorList>
            <person name="Koochekian N."/>
            <person name="Ascanio A."/>
            <person name="Farleigh K."/>
            <person name="Card D.C."/>
            <person name="Schield D.R."/>
            <person name="Castoe T.A."/>
            <person name="Jezkova T."/>
        </authorList>
    </citation>
    <scope>NUCLEOTIDE SEQUENCE [LARGE SCALE GENOMIC DNA]</scope>
    <source>
        <strain evidence="9">NK-2021</strain>
    </source>
</reference>
<dbReference type="PANTHER" id="PTHR13802">
    <property type="entry name" value="MUCIN 4-RELATED"/>
    <property type="match status" value="1"/>
</dbReference>
<evidence type="ECO:0000259" key="8">
    <source>
        <dbReference type="PROSITE" id="PS51233"/>
    </source>
</evidence>
<dbReference type="EMBL" id="JAIPUX010000521">
    <property type="protein sequence ID" value="KAH0627745.1"/>
    <property type="molecule type" value="Genomic_DNA"/>
</dbReference>
<feature type="domain" description="VWFD" evidence="8">
    <location>
        <begin position="1"/>
        <end position="134"/>
    </location>
</feature>
<keyword evidence="5 6" id="KW-1015">Disulfide bond</keyword>